<feature type="transmembrane region" description="Helical" evidence="10">
    <location>
        <begin position="1044"/>
        <end position="1063"/>
    </location>
</feature>
<feature type="domain" description="Receptor ligand binding region" evidence="11">
    <location>
        <begin position="414"/>
        <end position="762"/>
    </location>
</feature>
<feature type="transmembrane region" description="Helical" evidence="10">
    <location>
        <begin position="1126"/>
        <end position="1146"/>
    </location>
</feature>
<evidence type="ECO:0000256" key="6">
    <source>
        <dbReference type="ARBA" id="ARBA00023170"/>
    </source>
</evidence>
<name>A0A1R2CZ48_9CILI</name>
<keyword evidence="4" id="KW-0297">G-protein coupled receptor</keyword>
<keyword evidence="2 10" id="KW-0812">Transmembrane</keyword>
<comment type="subcellular location">
    <subcellularLocation>
        <location evidence="1">Membrane</location>
    </subcellularLocation>
</comment>
<dbReference type="OrthoDB" id="5597995at2759"/>
<dbReference type="InterPro" id="IPR002455">
    <property type="entry name" value="GPCR3_GABA-B"/>
</dbReference>
<feature type="transmembrane region" description="Helical" evidence="10">
    <location>
        <begin position="1069"/>
        <end position="1087"/>
    </location>
</feature>
<dbReference type="GO" id="GO:0038039">
    <property type="term" value="C:G protein-coupled receptor heterodimeric complex"/>
    <property type="evidence" value="ECO:0007669"/>
    <property type="project" value="TreeGrafter"/>
</dbReference>
<dbReference type="SUPFAM" id="SSF53822">
    <property type="entry name" value="Periplasmic binding protein-like I"/>
    <property type="match status" value="2"/>
</dbReference>
<evidence type="ECO:0000256" key="4">
    <source>
        <dbReference type="ARBA" id="ARBA00023040"/>
    </source>
</evidence>
<feature type="compositionally biased region" description="Polar residues" evidence="9">
    <location>
        <begin position="1179"/>
        <end position="1201"/>
    </location>
</feature>
<evidence type="ECO:0000259" key="11">
    <source>
        <dbReference type="Pfam" id="PF01094"/>
    </source>
</evidence>
<gene>
    <name evidence="12" type="ORF">SteCoe_2602</name>
</gene>
<evidence type="ECO:0000256" key="8">
    <source>
        <dbReference type="ARBA" id="ARBA00023224"/>
    </source>
</evidence>
<dbReference type="Proteomes" id="UP000187209">
    <property type="component" value="Unassembled WGS sequence"/>
</dbReference>
<feature type="domain" description="Receptor ligand binding region" evidence="11">
    <location>
        <begin position="134"/>
        <end position="247"/>
    </location>
</feature>
<proteinExistence type="predicted"/>
<feature type="transmembrane region" description="Helical" evidence="10">
    <location>
        <begin position="959"/>
        <end position="981"/>
    </location>
</feature>
<dbReference type="InterPro" id="IPR028082">
    <property type="entry name" value="Peripla_BP_I"/>
</dbReference>
<accession>A0A1R2CZ48</accession>
<sequence length="1236" mass="138861">MKTLSILLSTVIYIVISDNFIGLLTSEYTSDIFKQQIEANLQGILLSSKSTLSIYWVEVNLSNMNNNWIIPKSFLDNNIKIILDVSLYPSYSQYLASQTSIDNFLHIVLERPINSLIGEVPSPNTIYAYQNYIPEAKALYDLIMNFNWENLALIYDQQLNNLQMAKEFKKLVENTIKLKDELILDNDDVFSYTTLSHRLESTTRDSGARIIVVMVNPVLAGMLLRAADESVMGGAGYAWIFSSGSMLNIGEIAKNSHADIPPEKYGILKTGAIGLMTPDQVYLDSEPLGTLQALITISNQALLSVTEPNSLTLYDYFLSNYEFPSLPYQLHFDETGIKKVDYFLYNLKNFYANKVGKWDSKKNIFVLDQENIITWPGLSTDVPDDKVPIMKICLLYPQTDAQGKIDPEGELVKKGFMLAINQINTQKLLGDYRVDVTYKDTLLSNSLASVTIKSLASFNILAYVGPYGSDLAKSYARALSAYEDPKPLISYQASESLLSDSTIYSRFLRTVQPDGLQAVAVAMQINVQNWKRIGVIYSDDTTGQGIYTSFQSNVKTLDIIIENPETFRSIFINTNEDGSLSSSTKSRIDDVLSEIVKKQLKIIVYLGNSTISAEIAKQAHKKELYGNDYSWIGSMWLDSTLQKTIEQYYKNDEENIYKVLNGAFGLAYRSPQGDEGKIFESNFKEAYSESYSIFSLLAYDTAYLLANTISGMISKGEDFTSGKELMDSLRAADFVGASGKIKFSEGTNDRSAYGYAIGNMQNKKFINIQVYDPLDPNMFTNVSNTSIIWGGEASKSPSDSWSVNYDCPFAQHMSRVSGQGVAIVISIGAFLVIITLGLSYYSYKKWRQVEMMEIREPVVRNWKDTMAEVQIGVEFFQFIAIAPTFTSLKIVIEAASNIFMLDIMKVAQSSKADYWVLLSAVCALCYAWFILVILIMTNAETWLQKLPMCQRLLSMMNTLFLPFYGNTMFLPSLALLLDVFVCDHTAQGREYVWRDCYMQCWGDKHSPYIAMSAIAIITYEPVAAFSRPLWQQAKTGLNIKIKPFFLLLKTCMQILLIAVGKSLQGISPLAHGIVFSILFTSFTIFTYKLRPFNYGRCNLWEFSSLVAVSYMSILATLSYSGNSSHIGWFVALIVGWALLGAGTIFFQRKYFPNLLVAPAEAKSKRKVYNMLEAQDVSQNEDLSKQEIPSQSLNQDSNNKQNLVLEIRSKSNPVSEEHPKSSESDSDDEVDEGAIPI</sequence>
<evidence type="ECO:0000256" key="1">
    <source>
        <dbReference type="ARBA" id="ARBA00004370"/>
    </source>
</evidence>
<keyword evidence="7" id="KW-0325">Glycoprotein</keyword>
<dbReference type="Pfam" id="PF01094">
    <property type="entry name" value="ANF_receptor"/>
    <property type="match status" value="2"/>
</dbReference>
<dbReference type="EMBL" id="MPUH01000029">
    <property type="protein sequence ID" value="OMJ94263.1"/>
    <property type="molecule type" value="Genomic_DNA"/>
</dbReference>
<organism evidence="12 13">
    <name type="scientific">Stentor coeruleus</name>
    <dbReference type="NCBI Taxonomy" id="5963"/>
    <lineage>
        <taxon>Eukaryota</taxon>
        <taxon>Sar</taxon>
        <taxon>Alveolata</taxon>
        <taxon>Ciliophora</taxon>
        <taxon>Postciliodesmatophora</taxon>
        <taxon>Heterotrichea</taxon>
        <taxon>Heterotrichida</taxon>
        <taxon>Stentoridae</taxon>
        <taxon>Stentor</taxon>
    </lineage>
</organism>
<feature type="transmembrane region" description="Helical" evidence="10">
    <location>
        <begin position="914"/>
        <end position="939"/>
    </location>
</feature>
<evidence type="ECO:0000256" key="9">
    <source>
        <dbReference type="SAM" id="MobiDB-lite"/>
    </source>
</evidence>
<dbReference type="InterPro" id="IPR001828">
    <property type="entry name" value="ANF_lig-bd_rcpt"/>
</dbReference>
<evidence type="ECO:0000256" key="5">
    <source>
        <dbReference type="ARBA" id="ARBA00023136"/>
    </source>
</evidence>
<protein>
    <recommendedName>
        <fullName evidence="11">Receptor ligand binding region domain-containing protein</fullName>
    </recommendedName>
</protein>
<dbReference type="Gene3D" id="3.40.50.2300">
    <property type="match status" value="3"/>
</dbReference>
<dbReference type="GO" id="GO:0004965">
    <property type="term" value="F:G protein-coupled GABA receptor activity"/>
    <property type="evidence" value="ECO:0007669"/>
    <property type="project" value="InterPro"/>
</dbReference>
<keyword evidence="3 10" id="KW-1133">Transmembrane helix</keyword>
<reference evidence="12 13" key="1">
    <citation type="submission" date="2016-11" db="EMBL/GenBank/DDBJ databases">
        <title>The macronuclear genome of Stentor coeruleus: a giant cell with tiny introns.</title>
        <authorList>
            <person name="Slabodnick M."/>
            <person name="Ruby J.G."/>
            <person name="Reiff S.B."/>
            <person name="Swart E.C."/>
            <person name="Gosai S."/>
            <person name="Prabakaran S."/>
            <person name="Witkowska E."/>
            <person name="Larue G.E."/>
            <person name="Fisher S."/>
            <person name="Freeman R.M."/>
            <person name="Gunawardena J."/>
            <person name="Chu W."/>
            <person name="Stover N.A."/>
            <person name="Gregory B.D."/>
            <person name="Nowacki M."/>
            <person name="Derisi J."/>
            <person name="Roy S.W."/>
            <person name="Marshall W.F."/>
            <person name="Sood P."/>
        </authorList>
    </citation>
    <scope>NUCLEOTIDE SEQUENCE [LARGE SCALE GENOMIC DNA]</scope>
    <source>
        <strain evidence="12">WM001</strain>
    </source>
</reference>
<evidence type="ECO:0000256" key="3">
    <source>
        <dbReference type="ARBA" id="ARBA00022989"/>
    </source>
</evidence>
<keyword evidence="8" id="KW-0807">Transducer</keyword>
<keyword evidence="6" id="KW-0675">Receptor</keyword>
<dbReference type="PANTHER" id="PTHR10519">
    <property type="entry name" value="GABA-B RECEPTOR"/>
    <property type="match status" value="1"/>
</dbReference>
<feature type="transmembrane region" description="Helical" evidence="10">
    <location>
        <begin position="821"/>
        <end position="843"/>
    </location>
</feature>
<feature type="compositionally biased region" description="Acidic residues" evidence="9">
    <location>
        <begin position="1223"/>
        <end position="1236"/>
    </location>
</feature>
<comment type="caution">
    <text evidence="12">The sequence shown here is derived from an EMBL/GenBank/DDBJ whole genome shotgun (WGS) entry which is preliminary data.</text>
</comment>
<dbReference type="PANTHER" id="PTHR10519:SF20">
    <property type="entry name" value="G-PROTEIN COUPLED RECEPTOR 156-RELATED"/>
    <property type="match status" value="1"/>
</dbReference>
<evidence type="ECO:0000256" key="2">
    <source>
        <dbReference type="ARBA" id="ARBA00022692"/>
    </source>
</evidence>
<dbReference type="AlphaFoldDB" id="A0A1R2CZ48"/>
<feature type="transmembrane region" description="Helical" evidence="10">
    <location>
        <begin position="1099"/>
        <end position="1120"/>
    </location>
</feature>
<keyword evidence="5 10" id="KW-0472">Membrane</keyword>
<dbReference type="GO" id="GO:0007214">
    <property type="term" value="P:gamma-aminobutyric acid signaling pathway"/>
    <property type="evidence" value="ECO:0007669"/>
    <property type="project" value="TreeGrafter"/>
</dbReference>
<evidence type="ECO:0000313" key="13">
    <source>
        <dbReference type="Proteomes" id="UP000187209"/>
    </source>
</evidence>
<evidence type="ECO:0000256" key="7">
    <source>
        <dbReference type="ARBA" id="ARBA00023180"/>
    </source>
</evidence>
<feature type="region of interest" description="Disordered" evidence="9">
    <location>
        <begin position="1179"/>
        <end position="1236"/>
    </location>
</feature>
<keyword evidence="13" id="KW-1185">Reference proteome</keyword>
<evidence type="ECO:0000313" key="12">
    <source>
        <dbReference type="EMBL" id="OMJ94263.1"/>
    </source>
</evidence>
<evidence type="ECO:0000256" key="10">
    <source>
        <dbReference type="SAM" id="Phobius"/>
    </source>
</evidence>